<dbReference type="Gene3D" id="1.10.10.10">
    <property type="entry name" value="Winged helix-like DNA-binding domain superfamily/Winged helix DNA-binding domain"/>
    <property type="match status" value="1"/>
</dbReference>
<evidence type="ECO:0000313" key="3">
    <source>
        <dbReference type="Proteomes" id="UP000019277"/>
    </source>
</evidence>
<dbReference type="Proteomes" id="UP000019277">
    <property type="component" value="Unassembled WGS sequence"/>
</dbReference>
<accession>W7J2K4</accession>
<sequence length="162" mass="17721">MLMTTDTGGADDLLAALLPRLSQIGTAVNRGKLDERAMAAAGVTLERPAMTVLNVLHIAGEPLRVGEIATRMQVVGPHVTRQLNTLETRGLVHRVTDPNDSRARLVELTPQGRDLATRYLGVLFGWFTEALADWTPQDRRALTDLLARFADDVTAHLARFAD</sequence>
<gene>
    <name evidence="2" type="ORF">UO65_1300</name>
</gene>
<protein>
    <submittedName>
        <fullName evidence="2">Transcriptional regulator, MarR family</fullName>
    </submittedName>
</protein>
<dbReference type="InterPro" id="IPR000835">
    <property type="entry name" value="HTH_MarR-typ"/>
</dbReference>
<evidence type="ECO:0000259" key="1">
    <source>
        <dbReference type="PROSITE" id="PS50995"/>
    </source>
</evidence>
<reference evidence="2 3" key="1">
    <citation type="journal article" date="2014" name="Genome Announc.">
        <title>Draft Genome Sequence of the Antitrypanosomally Active Sponge-Associated Bacterium Actinokineospora sp. Strain EG49.</title>
        <authorList>
            <person name="Harjes J."/>
            <person name="Ryu T."/>
            <person name="Abdelmohsen U.R."/>
            <person name="Moitinho-Silva L."/>
            <person name="Horn H."/>
            <person name="Ravasi T."/>
            <person name="Hentschel U."/>
        </authorList>
    </citation>
    <scope>NUCLEOTIDE SEQUENCE [LARGE SCALE GENOMIC DNA]</scope>
    <source>
        <strain evidence="2 3">EG49</strain>
    </source>
</reference>
<organism evidence="2 3">
    <name type="scientific">Actinokineospora spheciospongiae</name>
    <dbReference type="NCBI Taxonomy" id="909613"/>
    <lineage>
        <taxon>Bacteria</taxon>
        <taxon>Bacillati</taxon>
        <taxon>Actinomycetota</taxon>
        <taxon>Actinomycetes</taxon>
        <taxon>Pseudonocardiales</taxon>
        <taxon>Pseudonocardiaceae</taxon>
        <taxon>Actinokineospora</taxon>
    </lineage>
</organism>
<dbReference type="GO" id="GO:0003700">
    <property type="term" value="F:DNA-binding transcription factor activity"/>
    <property type="evidence" value="ECO:0007669"/>
    <property type="project" value="InterPro"/>
</dbReference>
<dbReference type="eggNOG" id="COG1846">
    <property type="taxonomic scope" value="Bacteria"/>
</dbReference>
<dbReference type="SMART" id="SM00347">
    <property type="entry name" value="HTH_MARR"/>
    <property type="match status" value="1"/>
</dbReference>
<dbReference type="PANTHER" id="PTHR33164:SF57">
    <property type="entry name" value="MARR-FAMILY TRANSCRIPTIONAL REGULATOR"/>
    <property type="match status" value="1"/>
</dbReference>
<dbReference type="SUPFAM" id="SSF46785">
    <property type="entry name" value="Winged helix' DNA-binding domain"/>
    <property type="match status" value="1"/>
</dbReference>
<feature type="domain" description="HTH marR-type" evidence="1">
    <location>
        <begin position="14"/>
        <end position="151"/>
    </location>
</feature>
<comment type="caution">
    <text evidence="2">The sequence shown here is derived from an EMBL/GenBank/DDBJ whole genome shotgun (WGS) entry which is preliminary data.</text>
</comment>
<dbReference type="InterPro" id="IPR039422">
    <property type="entry name" value="MarR/SlyA-like"/>
</dbReference>
<dbReference type="AlphaFoldDB" id="W7J2K4"/>
<keyword evidence="3" id="KW-1185">Reference proteome</keyword>
<dbReference type="GO" id="GO:0006950">
    <property type="term" value="P:response to stress"/>
    <property type="evidence" value="ECO:0007669"/>
    <property type="project" value="TreeGrafter"/>
</dbReference>
<dbReference type="PATRIC" id="fig|909613.9.peg.1315"/>
<dbReference type="STRING" id="909613.UO65_1300"/>
<dbReference type="PROSITE" id="PS50995">
    <property type="entry name" value="HTH_MARR_2"/>
    <property type="match status" value="1"/>
</dbReference>
<name>W7J2K4_9PSEU</name>
<evidence type="ECO:0000313" key="2">
    <source>
        <dbReference type="EMBL" id="EWC63302.1"/>
    </source>
</evidence>
<dbReference type="PANTHER" id="PTHR33164">
    <property type="entry name" value="TRANSCRIPTIONAL REGULATOR, MARR FAMILY"/>
    <property type="match status" value="1"/>
</dbReference>
<dbReference type="Pfam" id="PF12802">
    <property type="entry name" value="MarR_2"/>
    <property type="match status" value="1"/>
</dbReference>
<dbReference type="InterPro" id="IPR036390">
    <property type="entry name" value="WH_DNA-bd_sf"/>
</dbReference>
<dbReference type="EMBL" id="AYXG01000048">
    <property type="protein sequence ID" value="EWC63302.1"/>
    <property type="molecule type" value="Genomic_DNA"/>
</dbReference>
<proteinExistence type="predicted"/>
<dbReference type="InterPro" id="IPR036388">
    <property type="entry name" value="WH-like_DNA-bd_sf"/>
</dbReference>
<dbReference type="PRINTS" id="PR00598">
    <property type="entry name" value="HTHMARR"/>
</dbReference>